<organism evidence="1 2">
    <name type="scientific">Didymella exigua CBS 183.55</name>
    <dbReference type="NCBI Taxonomy" id="1150837"/>
    <lineage>
        <taxon>Eukaryota</taxon>
        <taxon>Fungi</taxon>
        <taxon>Dikarya</taxon>
        <taxon>Ascomycota</taxon>
        <taxon>Pezizomycotina</taxon>
        <taxon>Dothideomycetes</taxon>
        <taxon>Pleosporomycetidae</taxon>
        <taxon>Pleosporales</taxon>
        <taxon>Pleosporineae</taxon>
        <taxon>Didymellaceae</taxon>
        <taxon>Didymella</taxon>
    </lineage>
</organism>
<reference evidence="1" key="1">
    <citation type="journal article" date="2020" name="Stud. Mycol.">
        <title>101 Dothideomycetes genomes: a test case for predicting lifestyles and emergence of pathogens.</title>
        <authorList>
            <person name="Haridas S."/>
            <person name="Albert R."/>
            <person name="Binder M."/>
            <person name="Bloem J."/>
            <person name="Labutti K."/>
            <person name="Salamov A."/>
            <person name="Andreopoulos B."/>
            <person name="Baker S."/>
            <person name="Barry K."/>
            <person name="Bills G."/>
            <person name="Bluhm B."/>
            <person name="Cannon C."/>
            <person name="Castanera R."/>
            <person name="Culley D."/>
            <person name="Daum C."/>
            <person name="Ezra D."/>
            <person name="Gonzalez J."/>
            <person name="Henrissat B."/>
            <person name="Kuo A."/>
            <person name="Liang C."/>
            <person name="Lipzen A."/>
            <person name="Lutzoni F."/>
            <person name="Magnuson J."/>
            <person name="Mondo S."/>
            <person name="Nolan M."/>
            <person name="Ohm R."/>
            <person name="Pangilinan J."/>
            <person name="Park H.-J."/>
            <person name="Ramirez L."/>
            <person name="Alfaro M."/>
            <person name="Sun H."/>
            <person name="Tritt A."/>
            <person name="Yoshinaga Y."/>
            <person name="Zwiers L.-H."/>
            <person name="Turgeon B."/>
            <person name="Goodwin S."/>
            <person name="Spatafora J."/>
            <person name="Crous P."/>
            <person name="Grigoriev I."/>
        </authorList>
    </citation>
    <scope>NUCLEOTIDE SEQUENCE</scope>
    <source>
        <strain evidence="1">CBS 183.55</strain>
    </source>
</reference>
<dbReference type="Proteomes" id="UP000800082">
    <property type="component" value="Unassembled WGS sequence"/>
</dbReference>
<dbReference type="EMBL" id="ML978981">
    <property type="protein sequence ID" value="KAF1925754.1"/>
    <property type="molecule type" value="Genomic_DNA"/>
</dbReference>
<feature type="non-terminal residue" evidence="1">
    <location>
        <position position="50"/>
    </location>
</feature>
<keyword evidence="2" id="KW-1185">Reference proteome</keyword>
<name>A0A6A5RF76_9PLEO</name>
<evidence type="ECO:0000313" key="1">
    <source>
        <dbReference type="EMBL" id="KAF1925754.1"/>
    </source>
</evidence>
<feature type="non-terminal residue" evidence="1">
    <location>
        <position position="1"/>
    </location>
</feature>
<accession>A0A6A5RF76</accession>
<sequence length="50" mass="5616">IVLDRTCPAGTRTFRELLHRNHPVVAYARNPSKIPSDLSPNHLLIVIQGE</sequence>
<gene>
    <name evidence="1" type="ORF">M421DRAFT_28226</name>
</gene>
<dbReference type="OrthoDB" id="10254221at2759"/>
<proteinExistence type="predicted"/>
<dbReference type="GeneID" id="54346573"/>
<protein>
    <submittedName>
        <fullName evidence="1">Uncharacterized protein</fullName>
    </submittedName>
</protein>
<dbReference type="AlphaFoldDB" id="A0A6A5RF76"/>
<dbReference type="RefSeq" id="XP_033446006.1">
    <property type="nucleotide sequence ID" value="XM_033588926.1"/>
</dbReference>
<evidence type="ECO:0000313" key="2">
    <source>
        <dbReference type="Proteomes" id="UP000800082"/>
    </source>
</evidence>